<gene>
    <name evidence="5" type="primary">LOC108631621</name>
</gene>
<dbReference type="Pfam" id="PF00514">
    <property type="entry name" value="Arm"/>
    <property type="match status" value="1"/>
</dbReference>
<dbReference type="InterPro" id="IPR052107">
    <property type="entry name" value="HEAT6"/>
</dbReference>
<evidence type="ECO:0000256" key="1">
    <source>
        <dbReference type="ARBA" id="ARBA00015263"/>
    </source>
</evidence>
<dbReference type="InterPro" id="IPR016024">
    <property type="entry name" value="ARM-type_fold"/>
</dbReference>
<feature type="region of interest" description="Disordered" evidence="2">
    <location>
        <begin position="324"/>
        <end position="350"/>
    </location>
</feature>
<evidence type="ECO:0000259" key="3">
    <source>
        <dbReference type="Pfam" id="PF13251"/>
    </source>
</evidence>
<dbReference type="GeneID" id="108631621"/>
<dbReference type="RefSeq" id="XP_026674752.1">
    <property type="nucleotide sequence ID" value="XM_026818951.1"/>
</dbReference>
<dbReference type="Pfam" id="PF13251">
    <property type="entry name" value="DUF4042"/>
    <property type="match status" value="1"/>
</dbReference>
<protein>
    <recommendedName>
        <fullName evidence="1">HEAT repeat-containing protein 6</fullName>
    </recommendedName>
</protein>
<name>A0AAJ7SCQ7_9HYME</name>
<feature type="compositionally biased region" description="Acidic residues" evidence="2">
    <location>
        <begin position="612"/>
        <end position="623"/>
    </location>
</feature>
<keyword evidence="4" id="KW-1185">Reference proteome</keyword>
<dbReference type="AlphaFoldDB" id="A0AAJ7SCQ7"/>
<evidence type="ECO:0000313" key="4">
    <source>
        <dbReference type="Proteomes" id="UP000694925"/>
    </source>
</evidence>
<sequence>MTSPPRTDRPDPAARFRSLAERLAALSTDDHDPDVPSFVHACLCDLDRLDYPGFFAVADHHERLSLLVERLCAVVQPAAEVLLLRAFCRFLARLLRDRRPRLPDRTLACCHRWILGMLRTAPPVARTRALLLVAFKSLSAHARIVDADRCLRLLLEDPGFLGSSSEPCERPPGSSELRYRAVDCVRAILFHGCGTGLSPAPDLLRNVKHVVLDVVSSCCCCCCCCCCYCCSSSSSSSSDREHREDRLYRTRTLRSCLSVLTILTARRLLPCSVDYVGEILGVVRTFLFYGVRDRCPIAKPAPLRPAVMNLPEPVRPLPRCKNFKDRKARSSRQPARNVAASGETDAAPTSEGRVVVLDADSCSDSSDTSDAEFADDSLLLRIDSTVRLETVCLFRALVERSPSRDLFGFWPQIVATGSPRDHARVLARSVLTEPVSGIKRRALTVLGELLTAARPFLMHAEDVDRRPSASFVAFFGTVSLMIKELHFTLSLVLSCETNVAVLTHGLKAAAALIRATPYARLSPGLARRLLRNCRPYVFHRDPTVRVAALSAFEAIASCDPVTPEIFRILANDSVADLPPDSQFLPGLSNPIGDRDATTTTTTNTTDEREREVDAEDVRDDDDDDYHRLEEPVGNEYDETSSRGTNLSFLVRRCLDNVSDETMNTPVRLQSLRLIGRLAFGGAGSLILSRLPLILPVLIRVIDDDADDEDRHCHRDDSETPVALHVCRTLEILAGCFSTTVDENDRCSSDRSTAENDDRAFVFWNAVLDPVARLARHPRTVVREAACDCLGSVHSTVFARLPRQKAVLIITVLFGAVRDTESAVRAAGLRSLGMLVALPALREETGFLMDLADVVCSTAADDANLGVRVKAAWALANLCDRLRGLVERNCRSRDREGTEPTIPLGTLLPRMYRVCVQGSKDNDKVKCNAVRALGSVLCLSVVSDAEPRVLKDASSGFEALVDSATVGNDMKVRWNACRALGLILSDRPDDVLPSSWRVRSDPEKHARARFVFSLRRARVCLIRDSLSQDRALPALCDLICDSPNFKVRTNAAWALYSCHSYGRYPIHRLWKSLVLAFENTRHVPSYVEYPHRDALLRQLCVTLGHVAGCTEVSDLRNVWAEIGDHVDDVSGYVRQFQETVVPEKMGDVIGARARLESCARDAPSVEERRIARSLSRIFERNERHDDLDSTVV</sequence>
<dbReference type="InterPro" id="IPR011989">
    <property type="entry name" value="ARM-like"/>
</dbReference>
<dbReference type="SUPFAM" id="SSF48371">
    <property type="entry name" value="ARM repeat"/>
    <property type="match status" value="1"/>
</dbReference>
<evidence type="ECO:0000313" key="5">
    <source>
        <dbReference type="RefSeq" id="XP_026674752.1"/>
    </source>
</evidence>
<organism evidence="4 5">
    <name type="scientific">Ceratina calcarata</name>
    <dbReference type="NCBI Taxonomy" id="156304"/>
    <lineage>
        <taxon>Eukaryota</taxon>
        <taxon>Metazoa</taxon>
        <taxon>Ecdysozoa</taxon>
        <taxon>Arthropoda</taxon>
        <taxon>Hexapoda</taxon>
        <taxon>Insecta</taxon>
        <taxon>Pterygota</taxon>
        <taxon>Neoptera</taxon>
        <taxon>Endopterygota</taxon>
        <taxon>Hymenoptera</taxon>
        <taxon>Apocrita</taxon>
        <taxon>Aculeata</taxon>
        <taxon>Apoidea</taxon>
        <taxon>Anthophila</taxon>
        <taxon>Apidae</taxon>
        <taxon>Ceratina</taxon>
        <taxon>Zadontomerus</taxon>
    </lineage>
</organism>
<dbReference type="InterPro" id="IPR000225">
    <property type="entry name" value="Armadillo"/>
</dbReference>
<dbReference type="InterPro" id="IPR025283">
    <property type="entry name" value="DUF4042"/>
</dbReference>
<proteinExistence type="predicted"/>
<dbReference type="Proteomes" id="UP000694925">
    <property type="component" value="Unplaced"/>
</dbReference>
<dbReference type="PANTHER" id="PTHR13366">
    <property type="entry name" value="MALARIA ANTIGEN-RELATED"/>
    <property type="match status" value="1"/>
</dbReference>
<dbReference type="PANTHER" id="PTHR13366:SF0">
    <property type="entry name" value="HEAT REPEAT-CONTAINING PROTEIN 6"/>
    <property type="match status" value="1"/>
</dbReference>
<feature type="domain" description="DUF4042" evidence="3">
    <location>
        <begin position="386"/>
        <end position="565"/>
    </location>
</feature>
<accession>A0AAJ7SCQ7</accession>
<reference evidence="5" key="1">
    <citation type="submission" date="2025-08" db="UniProtKB">
        <authorList>
            <consortium name="RefSeq"/>
        </authorList>
    </citation>
    <scope>IDENTIFICATION</scope>
    <source>
        <tissue evidence="5">Whole body</tissue>
    </source>
</reference>
<evidence type="ECO:0000256" key="2">
    <source>
        <dbReference type="SAM" id="MobiDB-lite"/>
    </source>
</evidence>
<dbReference type="Gene3D" id="1.25.10.10">
    <property type="entry name" value="Leucine-rich Repeat Variant"/>
    <property type="match status" value="2"/>
</dbReference>
<feature type="region of interest" description="Disordered" evidence="2">
    <location>
        <begin position="581"/>
        <end position="625"/>
    </location>
</feature>